<dbReference type="Pfam" id="PF06057">
    <property type="entry name" value="VirJ"/>
    <property type="match status" value="1"/>
</dbReference>
<keyword evidence="4" id="KW-1185">Reference proteome</keyword>
<sequence length="270" mass="29293">MAAALHGFSGRHGPASGGRRRGGPDFRRCEGTGREMRGVAILGLLLSAFCTPIGPAQAQSTPSLPKGTLVEYRTPNATDRDLAVILSGDGGWADLDKQLGTLLAGRGISVLGFDCMKYFWDTRSPEETARDVNATLAAYLKAWDKDRVILIGFSFGAAVLPFVLSRMPDPLRTKVALATMLGSNTYANWEIHWGDWLHDQPHKSALPVPPELAKLSGVRLLCVYGSEETKSSVCPGLNSRDVEVLQLPGGHHFDGDYNKLADQILRRLPK</sequence>
<evidence type="ECO:0000256" key="1">
    <source>
        <dbReference type="SAM" id="MobiDB-lite"/>
    </source>
</evidence>
<comment type="caution">
    <text evidence="3">The sequence shown here is derived from an EMBL/GenBank/DDBJ whole genome shotgun (WGS) entry which is preliminary data.</text>
</comment>
<dbReference type="Proteomes" id="UP000233293">
    <property type="component" value="Unassembled WGS sequence"/>
</dbReference>
<accession>A0A2N3PTR7</accession>
<name>A0A2N3PTR7_9PROT</name>
<organism evidence="3 4">
    <name type="scientific">Telmatospirillum siberiense</name>
    <dbReference type="NCBI Taxonomy" id="382514"/>
    <lineage>
        <taxon>Bacteria</taxon>
        <taxon>Pseudomonadati</taxon>
        <taxon>Pseudomonadota</taxon>
        <taxon>Alphaproteobacteria</taxon>
        <taxon>Rhodospirillales</taxon>
        <taxon>Rhodospirillaceae</taxon>
        <taxon>Telmatospirillum</taxon>
    </lineage>
</organism>
<feature type="region of interest" description="Disordered" evidence="1">
    <location>
        <begin position="1"/>
        <end position="30"/>
    </location>
</feature>
<evidence type="ECO:0000313" key="4">
    <source>
        <dbReference type="Proteomes" id="UP000233293"/>
    </source>
</evidence>
<dbReference type="EMBL" id="PIUM01000017">
    <property type="protein sequence ID" value="PKU23790.1"/>
    <property type="molecule type" value="Genomic_DNA"/>
</dbReference>
<dbReference type="Gene3D" id="3.40.50.1820">
    <property type="entry name" value="alpha/beta hydrolase"/>
    <property type="match status" value="1"/>
</dbReference>
<dbReference type="InterPro" id="IPR010333">
    <property type="entry name" value="VirJ"/>
</dbReference>
<dbReference type="InterPro" id="IPR029058">
    <property type="entry name" value="AB_hydrolase_fold"/>
</dbReference>
<protein>
    <submittedName>
        <fullName evidence="3">Type IV secretion system protein VirJ</fullName>
    </submittedName>
</protein>
<reference evidence="4" key="1">
    <citation type="submission" date="2017-12" db="EMBL/GenBank/DDBJ databases">
        <title>Draft genome sequence of Telmatospirillum siberiense 26-4b1T, an acidotolerant peatland alphaproteobacterium potentially involved in sulfur cycling.</title>
        <authorList>
            <person name="Hausmann B."/>
            <person name="Pjevac P."/>
            <person name="Schreck K."/>
            <person name="Herbold C.W."/>
            <person name="Daims H."/>
            <person name="Wagner M."/>
            <person name="Pester M."/>
            <person name="Loy A."/>
        </authorList>
    </citation>
    <scope>NUCLEOTIDE SEQUENCE [LARGE SCALE GENOMIC DNA]</scope>
    <source>
        <strain evidence="4">26-4b1</strain>
    </source>
</reference>
<evidence type="ECO:0000313" key="3">
    <source>
        <dbReference type="EMBL" id="PKU23790.1"/>
    </source>
</evidence>
<gene>
    <name evidence="3" type="ORF">CWS72_14985</name>
</gene>
<proteinExistence type="predicted"/>
<dbReference type="AlphaFoldDB" id="A0A2N3PTR7"/>
<evidence type="ECO:0000259" key="2">
    <source>
        <dbReference type="Pfam" id="PF06057"/>
    </source>
</evidence>
<dbReference type="SUPFAM" id="SSF53474">
    <property type="entry name" value="alpha/beta-Hydrolases"/>
    <property type="match status" value="1"/>
</dbReference>
<feature type="domain" description="Bacterial virulence" evidence="2">
    <location>
        <begin position="82"/>
        <end position="268"/>
    </location>
</feature>